<dbReference type="OrthoDB" id="10281972at2759"/>
<feature type="compositionally biased region" description="Acidic residues" evidence="1">
    <location>
        <begin position="198"/>
        <end position="224"/>
    </location>
</feature>
<evidence type="ECO:0000313" key="3">
    <source>
        <dbReference type="Proteomes" id="UP000019471"/>
    </source>
</evidence>
<dbReference type="RefSeq" id="XP_007744447.1">
    <property type="nucleotide sequence ID" value="XM_007746257.1"/>
</dbReference>
<proteinExistence type="predicted"/>
<evidence type="ECO:0000313" key="2">
    <source>
        <dbReference type="EMBL" id="EXJ70668.1"/>
    </source>
</evidence>
<name>W9WRV6_9EURO</name>
<dbReference type="EMBL" id="AMGX01000008">
    <property type="protein sequence ID" value="EXJ70668.1"/>
    <property type="molecule type" value="Genomic_DNA"/>
</dbReference>
<dbReference type="HOGENOM" id="CLU_1184915_0_0_1"/>
<dbReference type="Proteomes" id="UP000019471">
    <property type="component" value="Unassembled WGS sequence"/>
</dbReference>
<comment type="caution">
    <text evidence="2">The sequence shown here is derived from an EMBL/GenBank/DDBJ whole genome shotgun (WGS) entry which is preliminary data.</text>
</comment>
<accession>W9WRV6</accession>
<reference evidence="2 3" key="1">
    <citation type="submission" date="2013-03" db="EMBL/GenBank/DDBJ databases">
        <title>The Genome Sequence of Cladophialophora psammophila CBS 110553.</title>
        <authorList>
            <consortium name="The Broad Institute Genomics Platform"/>
            <person name="Cuomo C."/>
            <person name="de Hoog S."/>
            <person name="Gorbushina A."/>
            <person name="Walker B."/>
            <person name="Young S.K."/>
            <person name="Zeng Q."/>
            <person name="Gargeya S."/>
            <person name="Fitzgerald M."/>
            <person name="Haas B."/>
            <person name="Abouelleil A."/>
            <person name="Allen A.W."/>
            <person name="Alvarado L."/>
            <person name="Arachchi H.M."/>
            <person name="Berlin A.M."/>
            <person name="Chapman S.B."/>
            <person name="Gainer-Dewar J."/>
            <person name="Goldberg J."/>
            <person name="Griggs A."/>
            <person name="Gujja S."/>
            <person name="Hansen M."/>
            <person name="Howarth C."/>
            <person name="Imamovic A."/>
            <person name="Ireland A."/>
            <person name="Larimer J."/>
            <person name="McCowan C."/>
            <person name="Murphy C."/>
            <person name="Pearson M."/>
            <person name="Poon T.W."/>
            <person name="Priest M."/>
            <person name="Roberts A."/>
            <person name="Saif S."/>
            <person name="Shea T."/>
            <person name="Sisk P."/>
            <person name="Sykes S."/>
            <person name="Wortman J."/>
            <person name="Nusbaum C."/>
            <person name="Birren B."/>
        </authorList>
    </citation>
    <scope>NUCLEOTIDE SEQUENCE [LARGE SCALE GENOMIC DNA]</scope>
    <source>
        <strain evidence="2 3">CBS 110553</strain>
    </source>
</reference>
<gene>
    <name evidence="2" type="ORF">A1O5_05658</name>
</gene>
<dbReference type="AlphaFoldDB" id="W9WRV6"/>
<sequence>MAPSFDPSLSFRLNLLDARNDIPSSLCYLADYHDVVQNSGHIQEEVCIIERQMRTCHPDLIFLGKQFESCGPHPDVQAHSDDQDVNLENALSALGLDGTTPPELGNIIQDFNLPQARADGGVTQPAGAAHRPLAQAAGVMRLGQLSTLQWGDVSEQESRIAYWLAGSTKLDPFHLINVRPNDDIWQSQRELRSRLTLEDFESTDTDAGGSEEAEIWSMDDEPNEGTDLTSEMSL</sequence>
<organism evidence="2 3">
    <name type="scientific">Cladophialophora psammophila CBS 110553</name>
    <dbReference type="NCBI Taxonomy" id="1182543"/>
    <lineage>
        <taxon>Eukaryota</taxon>
        <taxon>Fungi</taxon>
        <taxon>Dikarya</taxon>
        <taxon>Ascomycota</taxon>
        <taxon>Pezizomycotina</taxon>
        <taxon>Eurotiomycetes</taxon>
        <taxon>Chaetothyriomycetidae</taxon>
        <taxon>Chaetothyriales</taxon>
        <taxon>Herpotrichiellaceae</taxon>
        <taxon>Cladophialophora</taxon>
    </lineage>
</organism>
<feature type="region of interest" description="Disordered" evidence="1">
    <location>
        <begin position="197"/>
        <end position="234"/>
    </location>
</feature>
<keyword evidence="3" id="KW-1185">Reference proteome</keyword>
<evidence type="ECO:0000256" key="1">
    <source>
        <dbReference type="SAM" id="MobiDB-lite"/>
    </source>
</evidence>
<protein>
    <submittedName>
        <fullName evidence="2">Uncharacterized protein</fullName>
    </submittedName>
</protein>
<dbReference type="GeneID" id="19190374"/>